<dbReference type="PANTHER" id="PTHR31170">
    <property type="entry name" value="BNAC04G53230D PROTEIN"/>
    <property type="match status" value="1"/>
</dbReference>
<keyword evidence="2" id="KW-1133">Transmembrane helix</keyword>
<protein>
    <submittedName>
        <fullName evidence="3">Uncharacterized protein</fullName>
    </submittedName>
</protein>
<evidence type="ECO:0000256" key="2">
    <source>
        <dbReference type="SAM" id="Phobius"/>
    </source>
</evidence>
<name>A0AAW1KVN0_SAPOF</name>
<keyword evidence="4" id="KW-1185">Reference proteome</keyword>
<evidence type="ECO:0000256" key="1">
    <source>
        <dbReference type="SAM" id="MobiDB-lite"/>
    </source>
</evidence>
<dbReference type="AlphaFoldDB" id="A0AAW1KVN0"/>
<feature type="compositionally biased region" description="Basic and acidic residues" evidence="1">
    <location>
        <begin position="9"/>
        <end position="18"/>
    </location>
</feature>
<comment type="caution">
    <text evidence="3">The sequence shown here is derived from an EMBL/GenBank/DDBJ whole genome shotgun (WGS) entry which is preliminary data.</text>
</comment>
<feature type="transmembrane region" description="Helical" evidence="2">
    <location>
        <begin position="406"/>
        <end position="432"/>
    </location>
</feature>
<dbReference type="PANTHER" id="PTHR31170:SF25">
    <property type="entry name" value="BNAA09G04570D PROTEIN"/>
    <property type="match status" value="1"/>
</dbReference>
<organism evidence="3 4">
    <name type="scientific">Saponaria officinalis</name>
    <name type="common">Common soapwort</name>
    <name type="synonym">Lychnis saponaria</name>
    <dbReference type="NCBI Taxonomy" id="3572"/>
    <lineage>
        <taxon>Eukaryota</taxon>
        <taxon>Viridiplantae</taxon>
        <taxon>Streptophyta</taxon>
        <taxon>Embryophyta</taxon>
        <taxon>Tracheophyta</taxon>
        <taxon>Spermatophyta</taxon>
        <taxon>Magnoliopsida</taxon>
        <taxon>eudicotyledons</taxon>
        <taxon>Gunneridae</taxon>
        <taxon>Pentapetalae</taxon>
        <taxon>Caryophyllales</taxon>
        <taxon>Caryophyllaceae</taxon>
        <taxon>Caryophylleae</taxon>
        <taxon>Saponaria</taxon>
    </lineage>
</organism>
<gene>
    <name evidence="3" type="ORF">RND81_05G235400</name>
</gene>
<evidence type="ECO:0000313" key="3">
    <source>
        <dbReference type="EMBL" id="KAK9726760.1"/>
    </source>
</evidence>
<accession>A0AAW1KVN0</accession>
<keyword evidence="2" id="KW-0812">Transmembrane</keyword>
<evidence type="ECO:0000313" key="4">
    <source>
        <dbReference type="Proteomes" id="UP001443914"/>
    </source>
</evidence>
<dbReference type="Pfam" id="PF03140">
    <property type="entry name" value="DUF247"/>
    <property type="match status" value="1"/>
</dbReference>
<proteinExistence type="predicted"/>
<keyword evidence="2" id="KW-0472">Membrane</keyword>
<dbReference type="EMBL" id="JBDFQZ010000005">
    <property type="protein sequence ID" value="KAK9726760.1"/>
    <property type="molecule type" value="Genomic_DNA"/>
</dbReference>
<feature type="region of interest" description="Disordered" evidence="1">
    <location>
        <begin position="1"/>
        <end position="20"/>
    </location>
</feature>
<dbReference type="Proteomes" id="UP001443914">
    <property type="component" value="Unassembled WGS sequence"/>
</dbReference>
<reference evidence="3" key="1">
    <citation type="submission" date="2024-03" db="EMBL/GenBank/DDBJ databases">
        <title>WGS assembly of Saponaria officinalis var. Norfolk2.</title>
        <authorList>
            <person name="Jenkins J."/>
            <person name="Shu S."/>
            <person name="Grimwood J."/>
            <person name="Barry K."/>
            <person name="Goodstein D."/>
            <person name="Schmutz J."/>
            <person name="Leebens-Mack J."/>
            <person name="Osbourn A."/>
        </authorList>
    </citation>
    <scope>NUCLEOTIDE SEQUENCE [LARGE SCALE GENOMIC DNA]</scope>
    <source>
        <strain evidence="3">JIC</strain>
    </source>
</reference>
<dbReference type="InterPro" id="IPR004158">
    <property type="entry name" value="DUF247_pln"/>
</dbReference>
<sequence>MSFKKRKIEKGSMGKKENGVQQLANSIRRRFEELPPLSTKCCIYRVPRTLRSVNSCAYKPYVISIGPLHHGIKRLQGMQEHKLRYVQNFLRRNEGLTLKDYLRAIKGLENEARECYIESVSLSSDEFVEMMFVDGCFVIEFFVNWHWEVSDEHDRIFGKPSLEHVIRRDLLLIENQLPFFVLEHLYDLAFKNESPESFTPFADLTSEVLIGERDLPEKFKSNQILHFVDFMRTYFLPSNRRDLTRVPPHDIEWDFPPSVRDLHDAGVQFMTNKHSPLLDVKFENGILYIPKLDVEDHTEALLLNLSAFEQCHYNFDSYIVDYILLIDVLITTLKDVDILISNGIVSNSLGNNDDVARLFNTICRETSYEAHKFYYTELCKELVVHSKAPWNKWKATLRHDYFNNPWTIISVIAAFVLLILTIVQTACSVISIKR</sequence>